<dbReference type="EMBL" id="NAJO01000001">
    <property type="protein sequence ID" value="OQO14642.1"/>
    <property type="molecule type" value="Genomic_DNA"/>
</dbReference>
<evidence type="ECO:0000256" key="1">
    <source>
        <dbReference type="SAM" id="MobiDB-lite"/>
    </source>
</evidence>
<feature type="compositionally biased region" description="Polar residues" evidence="1">
    <location>
        <begin position="151"/>
        <end position="164"/>
    </location>
</feature>
<feature type="compositionally biased region" description="Basic and acidic residues" evidence="1">
    <location>
        <begin position="20"/>
        <end position="42"/>
    </location>
</feature>
<comment type="caution">
    <text evidence="2">The sequence shown here is derived from an EMBL/GenBank/DDBJ whole genome shotgun (WGS) entry which is preliminary data.</text>
</comment>
<accession>A0A1V8TTX9</accession>
<proteinExistence type="predicted"/>
<dbReference type="OrthoDB" id="4505928at2759"/>
<protein>
    <recommendedName>
        <fullName evidence="4">BZIP domain-containing protein</fullName>
    </recommendedName>
</protein>
<evidence type="ECO:0000313" key="2">
    <source>
        <dbReference type="EMBL" id="OQO14642.1"/>
    </source>
</evidence>
<reference evidence="3" key="1">
    <citation type="submission" date="2017-03" db="EMBL/GenBank/DDBJ databases">
        <title>Genomes of endolithic fungi from Antarctica.</title>
        <authorList>
            <person name="Coleine C."/>
            <person name="Masonjones S."/>
            <person name="Stajich J.E."/>
        </authorList>
    </citation>
    <scope>NUCLEOTIDE SEQUENCE [LARGE SCALE GENOMIC DNA]</scope>
    <source>
        <strain evidence="3">CCFEE 5527</strain>
    </source>
</reference>
<dbReference type="Proteomes" id="UP000192596">
    <property type="component" value="Unassembled WGS sequence"/>
</dbReference>
<feature type="compositionally biased region" description="Polar residues" evidence="1">
    <location>
        <begin position="134"/>
        <end position="144"/>
    </location>
</feature>
<sequence length="257" mass="28284">MTAIGDSPMSGTAPPSKAAKLSERERNRENQRRLRERRKGYTQELEGRLQALEKKGIQATEVVQQAARTVVEENRALRQLLASKGISNAEVDEWVRGGSSSVVSNGEQIYEKIAISRYEPAVQAQPTPAPVPQIQDTRQSTRYSHSPHDSAISTQSAPYSNPNIQPDLDAHVYVPPTPTEYPDPMAERYRSSGCGTSSRAGEETRKRNCDEMDCEEAARIITTLRGEEDPEAVWPSLGCSSAKRTTVKNSVLMSLAG</sequence>
<evidence type="ECO:0008006" key="4">
    <source>
        <dbReference type="Google" id="ProtNLM"/>
    </source>
</evidence>
<dbReference type="PANTHER" id="PTHR42070">
    <property type="entry name" value="FILAMENT ASSOCIATED PROTEIN, PUTATIVE (AFU_ORTHOLOGUE AFUA_8G06630)-RELATED"/>
    <property type="match status" value="1"/>
</dbReference>
<evidence type="ECO:0000313" key="3">
    <source>
        <dbReference type="Proteomes" id="UP000192596"/>
    </source>
</evidence>
<dbReference type="InterPro" id="IPR046347">
    <property type="entry name" value="bZIP_sf"/>
</dbReference>
<dbReference type="PANTHER" id="PTHR42070:SF1">
    <property type="entry name" value="FILAMENT ASSOCIATED PROTEIN, PUTATIVE (AFU_ORTHOLOGUE AFUA_8G06630)-RELATED"/>
    <property type="match status" value="1"/>
</dbReference>
<feature type="region of interest" description="Disordered" evidence="1">
    <location>
        <begin position="121"/>
        <end position="205"/>
    </location>
</feature>
<feature type="region of interest" description="Disordered" evidence="1">
    <location>
        <begin position="1"/>
        <end position="42"/>
    </location>
</feature>
<dbReference type="STRING" id="1507870.A0A1V8TTX9"/>
<name>A0A1V8TTX9_9PEZI</name>
<keyword evidence="3" id="KW-1185">Reference proteome</keyword>
<dbReference type="SUPFAM" id="SSF57959">
    <property type="entry name" value="Leucine zipper domain"/>
    <property type="match status" value="1"/>
</dbReference>
<dbReference type="GO" id="GO:0003700">
    <property type="term" value="F:DNA-binding transcription factor activity"/>
    <property type="evidence" value="ECO:0007669"/>
    <property type="project" value="InterPro"/>
</dbReference>
<dbReference type="AlphaFoldDB" id="A0A1V8TTX9"/>
<organism evidence="2 3">
    <name type="scientific">Cryoendolithus antarcticus</name>
    <dbReference type="NCBI Taxonomy" id="1507870"/>
    <lineage>
        <taxon>Eukaryota</taxon>
        <taxon>Fungi</taxon>
        <taxon>Dikarya</taxon>
        <taxon>Ascomycota</taxon>
        <taxon>Pezizomycotina</taxon>
        <taxon>Dothideomycetes</taxon>
        <taxon>Dothideomycetidae</taxon>
        <taxon>Cladosporiales</taxon>
        <taxon>Cladosporiaceae</taxon>
        <taxon>Cryoendolithus</taxon>
    </lineage>
</organism>
<dbReference type="InParanoid" id="A0A1V8TTX9"/>
<dbReference type="Gene3D" id="1.20.5.170">
    <property type="match status" value="1"/>
</dbReference>
<gene>
    <name evidence="2" type="ORF">B0A48_00023</name>
</gene>